<gene>
    <name evidence="2" type="ORF">IQ235_04560</name>
</gene>
<evidence type="ECO:0000313" key="3">
    <source>
        <dbReference type="Proteomes" id="UP000621799"/>
    </source>
</evidence>
<reference evidence="2" key="1">
    <citation type="submission" date="2020-10" db="EMBL/GenBank/DDBJ databases">
        <authorList>
            <person name="Castelo-Branco R."/>
            <person name="Eusebio N."/>
            <person name="Adriana R."/>
            <person name="Vieira A."/>
            <person name="Brugerolle De Fraissinette N."/>
            <person name="Rezende De Castro R."/>
            <person name="Schneider M.P."/>
            <person name="Vasconcelos V."/>
            <person name="Leao P.N."/>
        </authorList>
    </citation>
    <scope>NUCLEOTIDE SEQUENCE</scope>
    <source>
        <strain evidence="2">LEGE 11467</strain>
    </source>
</reference>
<feature type="compositionally biased region" description="Low complexity" evidence="1">
    <location>
        <begin position="60"/>
        <end position="71"/>
    </location>
</feature>
<comment type="caution">
    <text evidence="2">The sequence shown here is derived from an EMBL/GenBank/DDBJ whole genome shotgun (WGS) entry which is preliminary data.</text>
</comment>
<evidence type="ECO:0000313" key="2">
    <source>
        <dbReference type="EMBL" id="MBE9040063.1"/>
    </source>
</evidence>
<proteinExistence type="predicted"/>
<dbReference type="RefSeq" id="WP_264320319.1">
    <property type="nucleotide sequence ID" value="NZ_JADEXN010000052.1"/>
</dbReference>
<accession>A0A928VXQ0</accession>
<name>A0A928VXQ0_9CYAN</name>
<protein>
    <submittedName>
        <fullName evidence="2">Uncharacterized protein</fullName>
    </submittedName>
</protein>
<keyword evidence="3" id="KW-1185">Reference proteome</keyword>
<evidence type="ECO:0000256" key="1">
    <source>
        <dbReference type="SAM" id="MobiDB-lite"/>
    </source>
</evidence>
<sequence>MMNSSVRILVTALGVTFISTVRALSPLPGTLLANAHHNPVDPLDAGETEIASVSIETIVSQNGNSDDNNSQPPGSSRR</sequence>
<dbReference type="AlphaFoldDB" id="A0A928VXQ0"/>
<organism evidence="2 3">
    <name type="scientific">Zarconia navalis LEGE 11467</name>
    <dbReference type="NCBI Taxonomy" id="1828826"/>
    <lineage>
        <taxon>Bacteria</taxon>
        <taxon>Bacillati</taxon>
        <taxon>Cyanobacteriota</taxon>
        <taxon>Cyanophyceae</taxon>
        <taxon>Oscillatoriophycideae</taxon>
        <taxon>Oscillatoriales</taxon>
        <taxon>Oscillatoriales incertae sedis</taxon>
        <taxon>Zarconia</taxon>
        <taxon>Zarconia navalis</taxon>
    </lineage>
</organism>
<dbReference type="Proteomes" id="UP000621799">
    <property type="component" value="Unassembled WGS sequence"/>
</dbReference>
<dbReference type="EMBL" id="JADEXN010000052">
    <property type="protein sequence ID" value="MBE9040063.1"/>
    <property type="molecule type" value="Genomic_DNA"/>
</dbReference>
<feature type="region of interest" description="Disordered" evidence="1">
    <location>
        <begin position="58"/>
        <end position="78"/>
    </location>
</feature>